<proteinExistence type="predicted"/>
<evidence type="ECO:0000256" key="1">
    <source>
        <dbReference type="SAM" id="MobiDB-lite"/>
    </source>
</evidence>
<feature type="region of interest" description="Disordered" evidence="1">
    <location>
        <begin position="54"/>
        <end position="80"/>
    </location>
</feature>
<dbReference type="Proteomes" id="UP000193870">
    <property type="component" value="Unassembled WGS sequence"/>
</dbReference>
<evidence type="ECO:0000313" key="3">
    <source>
        <dbReference type="Proteomes" id="UP000193870"/>
    </source>
</evidence>
<dbReference type="AlphaFoldDB" id="A0A1Y5TF14"/>
<accession>A0A1Y5TF14</accession>
<keyword evidence="3" id="KW-1185">Reference proteome</keyword>
<name>A0A1Y5TF14_9RHOB</name>
<dbReference type="EMBL" id="FWFV01000010">
    <property type="protein sequence ID" value="SLN62374.1"/>
    <property type="molecule type" value="Genomic_DNA"/>
</dbReference>
<feature type="compositionally biased region" description="Polar residues" evidence="1">
    <location>
        <begin position="66"/>
        <end position="80"/>
    </location>
</feature>
<reference evidence="2 3" key="1">
    <citation type="submission" date="2017-03" db="EMBL/GenBank/DDBJ databases">
        <authorList>
            <person name="Afonso C.L."/>
            <person name="Miller P.J."/>
            <person name="Scott M.A."/>
            <person name="Spackman E."/>
            <person name="Goraichik I."/>
            <person name="Dimitrov K.M."/>
            <person name="Suarez D.L."/>
            <person name="Swayne D.E."/>
        </authorList>
    </citation>
    <scope>NUCLEOTIDE SEQUENCE [LARGE SCALE GENOMIC DNA]</scope>
    <source>
        <strain evidence="2 3">CECT 7066</strain>
    </source>
</reference>
<evidence type="ECO:0000313" key="2">
    <source>
        <dbReference type="EMBL" id="SLN62374.1"/>
    </source>
</evidence>
<gene>
    <name evidence="2" type="ORF">PAM7066_03097</name>
</gene>
<sequence length="80" mass="8888">MGLCDRFSAAAEFFCPFFDTLAILPSNPRNWQQLTCELGVIRRGQFGLDADLRRRGEASNPHLDPDNQSLSRGTADTSSK</sequence>
<protein>
    <submittedName>
        <fullName evidence="2">Uncharacterized protein</fullName>
    </submittedName>
</protein>
<organism evidence="2 3">
    <name type="scientific">Palleronia marisminoris</name>
    <dbReference type="NCBI Taxonomy" id="315423"/>
    <lineage>
        <taxon>Bacteria</taxon>
        <taxon>Pseudomonadati</taxon>
        <taxon>Pseudomonadota</taxon>
        <taxon>Alphaproteobacteria</taxon>
        <taxon>Rhodobacterales</taxon>
        <taxon>Roseobacteraceae</taxon>
        <taxon>Palleronia</taxon>
    </lineage>
</organism>